<dbReference type="AlphaFoldDB" id="A0A0L1JJQ1"/>
<evidence type="ECO:0000256" key="6">
    <source>
        <dbReference type="HAMAP-Rule" id="MF_00600"/>
    </source>
</evidence>
<dbReference type="RefSeq" id="WP_050532677.1">
    <property type="nucleotide sequence ID" value="NZ_AQQZ01000022.1"/>
</dbReference>
<evidence type="ECO:0000256" key="8">
    <source>
        <dbReference type="RuleBase" id="RU000419"/>
    </source>
</evidence>
<accession>A0A0L1JJQ1</accession>
<sequence>MSPKSIAFNADARQKMIKGVNVLADAVAVTLGPRGRNVMINKGFGAPRTTKDGVSVAKSIELSDPYANIGARLIREAAERTAKMAGDGTTTATVLARSILREGNKAVAAGMNAMDVKRGIDAAVRALVSELDGLSRPVETSEQIRQVATIASNGDEDVGRIISDAIERVGREGAITVEEAKSREMELEIVDGMQFDRGYLSPYFVTASDRMAVELGEPFILLHEKKLSSMRPLVPILEAVIEADKPILIIAEDVDGEALASLVVNRLRGNLRCAAVKAPGFGDRRKAMLQDIAVLTGATVVSEDLGAKLENVTLDMLGRAKRILITKDDTTIIDGAGTPENISARCASIKVQIDDATSDYDREKLEERHAKLSGGVAVIHVGGVTEVEVKERKDRVDDALHATRAAVAEGILPGGGTALLRASHAMNPEGLINDDMRAGAAIVRRAATEPVRLIARNAGKDGAYIVDQLTRKNDAVWGYDAQADRFVDMFEAGIVDPTKVVRIALQDAASIAGLMMTTEAVVAEKPRPRRQNASMPDYVDDLAGMDF</sequence>
<dbReference type="InterPro" id="IPR001844">
    <property type="entry name" value="Cpn60/GroEL"/>
</dbReference>
<dbReference type="NCBIfam" id="NF009488">
    <property type="entry name" value="PRK12850.1"/>
    <property type="match status" value="1"/>
</dbReference>
<dbReference type="InterPro" id="IPR027409">
    <property type="entry name" value="GroEL-like_apical_dom_sf"/>
</dbReference>
<evidence type="ECO:0000256" key="5">
    <source>
        <dbReference type="ARBA" id="ARBA00023235"/>
    </source>
</evidence>
<comment type="similarity">
    <text evidence="1 6 7">Belongs to the chaperonin (HSP60) family.</text>
</comment>
<gene>
    <name evidence="6 9" type="primary">groEL</name>
    <name evidence="6" type="synonym">groL</name>
    <name evidence="9" type="ORF">ATO11_20015</name>
</gene>
<comment type="subcellular location">
    <subcellularLocation>
        <location evidence="6">Cytoplasm</location>
    </subcellularLocation>
</comment>
<evidence type="ECO:0000313" key="10">
    <source>
        <dbReference type="Proteomes" id="UP000036938"/>
    </source>
</evidence>
<dbReference type="Gene3D" id="1.10.560.10">
    <property type="entry name" value="GroEL-like equatorial domain"/>
    <property type="match status" value="1"/>
</dbReference>
<dbReference type="Gene3D" id="3.30.260.10">
    <property type="entry name" value="TCP-1-like chaperonin intermediate domain"/>
    <property type="match status" value="1"/>
</dbReference>
<dbReference type="GO" id="GO:0042026">
    <property type="term" value="P:protein refolding"/>
    <property type="evidence" value="ECO:0007669"/>
    <property type="project" value="UniProtKB-UniRule"/>
</dbReference>
<proteinExistence type="inferred from homology"/>
<feature type="binding site" evidence="6">
    <location>
        <position position="51"/>
    </location>
    <ligand>
        <name>ATP</name>
        <dbReference type="ChEBI" id="CHEBI:30616"/>
    </ligand>
</feature>
<dbReference type="SUPFAM" id="SSF54849">
    <property type="entry name" value="GroEL-intermediate domain like"/>
    <property type="match status" value="1"/>
</dbReference>
<dbReference type="SUPFAM" id="SSF48592">
    <property type="entry name" value="GroEL equatorial domain-like"/>
    <property type="match status" value="1"/>
</dbReference>
<dbReference type="HAMAP" id="MF_00600">
    <property type="entry name" value="CH60"/>
    <property type="match status" value="1"/>
</dbReference>
<feature type="binding site" evidence="6">
    <location>
        <position position="496"/>
    </location>
    <ligand>
        <name>ATP</name>
        <dbReference type="ChEBI" id="CHEBI:30616"/>
    </ligand>
</feature>
<dbReference type="EC" id="5.6.1.7" evidence="6"/>
<dbReference type="InterPro" id="IPR027410">
    <property type="entry name" value="TCP-1-like_intermed_sf"/>
</dbReference>
<dbReference type="Gene3D" id="3.50.7.10">
    <property type="entry name" value="GroEL"/>
    <property type="match status" value="1"/>
</dbReference>
<dbReference type="PANTHER" id="PTHR45633">
    <property type="entry name" value="60 KDA HEAT SHOCK PROTEIN, MITOCHONDRIAL"/>
    <property type="match status" value="1"/>
</dbReference>
<dbReference type="InterPro" id="IPR002423">
    <property type="entry name" value="Cpn60/GroEL/TCP-1"/>
</dbReference>
<dbReference type="CDD" id="cd03344">
    <property type="entry name" value="GroEL"/>
    <property type="match status" value="1"/>
</dbReference>
<name>A0A0L1JJQ1_9RHOB</name>
<reference evidence="9 10" key="1">
    <citation type="journal article" date="2015" name="Int. J. Syst. Evol. Microbiol.">
        <title>Aestuariivita atlantica sp. nov., isolated from deep sea sediment of the Atlantic Ocean.</title>
        <authorList>
            <person name="Li G."/>
            <person name="Lai Q."/>
            <person name="Du Y."/>
            <person name="Liu X."/>
            <person name="Sun F."/>
            <person name="Shao Z."/>
        </authorList>
    </citation>
    <scope>NUCLEOTIDE SEQUENCE [LARGE SCALE GENOMIC DNA]</scope>
    <source>
        <strain evidence="9 10">22II-S11-z3</strain>
    </source>
</reference>
<dbReference type="GO" id="GO:0005524">
    <property type="term" value="F:ATP binding"/>
    <property type="evidence" value="ECO:0007669"/>
    <property type="project" value="UniProtKB-UniRule"/>
</dbReference>
<dbReference type="GO" id="GO:0005737">
    <property type="term" value="C:cytoplasm"/>
    <property type="evidence" value="ECO:0007669"/>
    <property type="project" value="UniProtKB-SubCell"/>
</dbReference>
<dbReference type="OrthoDB" id="9766614at2"/>
<dbReference type="PRINTS" id="PR00298">
    <property type="entry name" value="CHAPERONIN60"/>
</dbReference>
<evidence type="ECO:0000256" key="2">
    <source>
        <dbReference type="ARBA" id="ARBA00022741"/>
    </source>
</evidence>
<comment type="function">
    <text evidence="6 8">Together with its co-chaperonin GroES, plays an essential role in assisting protein folding. The GroEL-GroES system forms a nano-cage that allows encapsulation of the non-native substrate proteins and provides a physical environment optimized to promote and accelerate protein folding.</text>
</comment>
<dbReference type="STRING" id="1317121.ATO11_20015"/>
<evidence type="ECO:0000256" key="4">
    <source>
        <dbReference type="ARBA" id="ARBA00023186"/>
    </source>
</evidence>
<feature type="binding site" evidence="6">
    <location>
        <begin position="87"/>
        <end position="91"/>
    </location>
    <ligand>
        <name>ATP</name>
        <dbReference type="ChEBI" id="CHEBI:30616"/>
    </ligand>
</feature>
<keyword evidence="10" id="KW-1185">Reference proteome</keyword>
<comment type="caution">
    <text evidence="9">The sequence shown here is derived from an EMBL/GenBank/DDBJ whole genome shotgun (WGS) entry which is preliminary data.</text>
</comment>
<dbReference type="GO" id="GO:0140662">
    <property type="term" value="F:ATP-dependent protein folding chaperone"/>
    <property type="evidence" value="ECO:0007669"/>
    <property type="project" value="InterPro"/>
</dbReference>
<dbReference type="PATRIC" id="fig|1317121.7.peg.1766"/>
<evidence type="ECO:0000256" key="1">
    <source>
        <dbReference type="ARBA" id="ARBA00006607"/>
    </source>
</evidence>
<evidence type="ECO:0000256" key="3">
    <source>
        <dbReference type="ARBA" id="ARBA00022840"/>
    </source>
</evidence>
<dbReference type="Proteomes" id="UP000036938">
    <property type="component" value="Unassembled WGS sequence"/>
</dbReference>
<keyword evidence="6" id="KW-0963">Cytoplasm</keyword>
<dbReference type="Pfam" id="PF00118">
    <property type="entry name" value="Cpn60_TCP1"/>
    <property type="match status" value="1"/>
</dbReference>
<dbReference type="FunFam" id="3.50.7.10:FF:000001">
    <property type="entry name" value="60 kDa chaperonin"/>
    <property type="match status" value="1"/>
</dbReference>
<dbReference type="NCBIfam" id="NF009487">
    <property type="entry name" value="PRK12849.1"/>
    <property type="match status" value="1"/>
</dbReference>
<comment type="subunit">
    <text evidence="6 8">Forms a cylinder of 14 subunits composed of two heptameric rings stacked back-to-back. Interacts with the co-chaperonin GroES.</text>
</comment>
<keyword evidence="4 6" id="KW-0143">Chaperone</keyword>
<dbReference type="NCBIfam" id="NF000592">
    <property type="entry name" value="PRK00013.1"/>
    <property type="match status" value="1"/>
</dbReference>
<dbReference type="NCBIfam" id="TIGR02348">
    <property type="entry name" value="GroEL"/>
    <property type="match status" value="1"/>
</dbReference>
<keyword evidence="3 6" id="KW-0067">ATP-binding</keyword>
<dbReference type="EMBL" id="AQQZ01000022">
    <property type="protein sequence ID" value="KNG91932.1"/>
    <property type="molecule type" value="Genomic_DNA"/>
</dbReference>
<dbReference type="InterPro" id="IPR027413">
    <property type="entry name" value="GROEL-like_equatorial_sf"/>
</dbReference>
<keyword evidence="5 6" id="KW-0413">Isomerase</keyword>
<feature type="binding site" evidence="6">
    <location>
        <position position="415"/>
    </location>
    <ligand>
        <name>ATP</name>
        <dbReference type="ChEBI" id="CHEBI:30616"/>
    </ligand>
</feature>
<comment type="caution">
    <text evidence="6">Lacks conserved residue(s) required for the propagation of feature annotation.</text>
</comment>
<evidence type="ECO:0000256" key="7">
    <source>
        <dbReference type="RuleBase" id="RU000418"/>
    </source>
</evidence>
<dbReference type="NCBIfam" id="NF009489">
    <property type="entry name" value="PRK12851.1"/>
    <property type="match status" value="1"/>
</dbReference>
<feature type="binding site" evidence="6">
    <location>
        <begin position="30"/>
        <end position="33"/>
    </location>
    <ligand>
        <name>ATP</name>
        <dbReference type="ChEBI" id="CHEBI:30616"/>
    </ligand>
</feature>
<organism evidence="9 10">
    <name type="scientific">Pseudaestuariivita atlantica</name>
    <dbReference type="NCBI Taxonomy" id="1317121"/>
    <lineage>
        <taxon>Bacteria</taxon>
        <taxon>Pseudomonadati</taxon>
        <taxon>Pseudomonadota</taxon>
        <taxon>Alphaproteobacteria</taxon>
        <taxon>Rhodobacterales</taxon>
        <taxon>Paracoccaceae</taxon>
        <taxon>Pseudaestuariivita</taxon>
    </lineage>
</organism>
<dbReference type="GO" id="GO:0016853">
    <property type="term" value="F:isomerase activity"/>
    <property type="evidence" value="ECO:0007669"/>
    <property type="project" value="UniProtKB-KW"/>
</dbReference>
<keyword evidence="2 6" id="KW-0547">Nucleotide-binding</keyword>
<evidence type="ECO:0000313" key="9">
    <source>
        <dbReference type="EMBL" id="KNG91932.1"/>
    </source>
</evidence>
<dbReference type="GO" id="GO:0051082">
    <property type="term" value="F:unfolded protein binding"/>
    <property type="evidence" value="ECO:0007669"/>
    <property type="project" value="UniProtKB-UniRule"/>
</dbReference>
<protein>
    <recommendedName>
        <fullName evidence="6">Chaperonin GroEL</fullName>
        <ecNumber evidence="6">5.6.1.7</ecNumber>
    </recommendedName>
    <alternativeName>
        <fullName evidence="6">60 kDa chaperonin</fullName>
    </alternativeName>
    <alternativeName>
        <fullName evidence="6">Chaperonin-60</fullName>
        <shortName evidence="6">Cpn60</shortName>
    </alternativeName>
</protein>
<dbReference type="SUPFAM" id="SSF52029">
    <property type="entry name" value="GroEL apical domain-like"/>
    <property type="match status" value="1"/>
</dbReference>